<sequence length="395" mass="43055">MLSHYGTLLLASLSSTVLASVGPPDQQVSLPTKASQFAPAQWQHPGYVVDKAQLDFIKGQVANGAQPWTNAYNQMLKDKDPYGKYVSGTRTSDTTPTVSCGPTTKPDIKCTDERGDALAAWANALAWADEQMVLCHALDNAILQTAWAGASWARAGELIRHTTTNLWASKDITQFESMLRNVYLPPCKNGDTLASNWDVACLNTAIGIAVFLEDSGVYNHAMSLFQQTVPSVIYLESDGALPKAARGLDSSAAALKKRWYDQQSWGHSGQSGQIQETCRDLTHTGYSISSISHILETSRIQGLDQYTGDLGTRLRFALGFHAQFEQGVAQPSWLCQNKALTRDLSSVTEIGFNALSTRLGNNMPKTQAYTERVRPQGTNGLFYGWETLTHAGNTA</sequence>
<keyword evidence="3" id="KW-1185">Reference proteome</keyword>
<accession>A0A1L7XUC6</accession>
<evidence type="ECO:0008006" key="4">
    <source>
        <dbReference type="Google" id="ProtNLM"/>
    </source>
</evidence>
<evidence type="ECO:0000256" key="1">
    <source>
        <dbReference type="SAM" id="SignalP"/>
    </source>
</evidence>
<proteinExistence type="predicted"/>
<dbReference type="InterPro" id="IPR008929">
    <property type="entry name" value="Chondroitin_lyas"/>
</dbReference>
<keyword evidence="1" id="KW-0732">Signal</keyword>
<name>A0A1L7XUC6_9HELO</name>
<dbReference type="EMBL" id="FJOG01000057">
    <property type="protein sequence ID" value="CZR68632.1"/>
    <property type="molecule type" value="Genomic_DNA"/>
</dbReference>
<evidence type="ECO:0000313" key="3">
    <source>
        <dbReference type="Proteomes" id="UP000184330"/>
    </source>
</evidence>
<dbReference type="Proteomes" id="UP000184330">
    <property type="component" value="Unassembled WGS sequence"/>
</dbReference>
<feature type="signal peptide" evidence="1">
    <location>
        <begin position="1"/>
        <end position="19"/>
    </location>
</feature>
<reference evidence="2 3" key="1">
    <citation type="submission" date="2016-03" db="EMBL/GenBank/DDBJ databases">
        <authorList>
            <person name="Ploux O."/>
        </authorList>
    </citation>
    <scope>NUCLEOTIDE SEQUENCE [LARGE SCALE GENOMIC DNA]</scope>
    <source>
        <strain evidence="2 3">UAMH 11012</strain>
    </source>
</reference>
<dbReference type="AlphaFoldDB" id="A0A1L7XUC6"/>
<feature type="chain" id="PRO_5012905515" description="Alginate lyase domain-containing protein" evidence="1">
    <location>
        <begin position="20"/>
        <end position="395"/>
    </location>
</feature>
<organism evidence="2 3">
    <name type="scientific">Phialocephala subalpina</name>
    <dbReference type="NCBI Taxonomy" id="576137"/>
    <lineage>
        <taxon>Eukaryota</taxon>
        <taxon>Fungi</taxon>
        <taxon>Dikarya</taxon>
        <taxon>Ascomycota</taxon>
        <taxon>Pezizomycotina</taxon>
        <taxon>Leotiomycetes</taxon>
        <taxon>Helotiales</taxon>
        <taxon>Mollisiaceae</taxon>
        <taxon>Phialocephala</taxon>
        <taxon>Phialocephala fortinii species complex</taxon>
    </lineage>
</organism>
<gene>
    <name evidence="2" type="ORF">PAC_18531</name>
</gene>
<evidence type="ECO:0000313" key="2">
    <source>
        <dbReference type="EMBL" id="CZR68632.1"/>
    </source>
</evidence>
<dbReference type="SUPFAM" id="SSF48230">
    <property type="entry name" value="Chondroitin AC/alginate lyase"/>
    <property type="match status" value="1"/>
</dbReference>
<protein>
    <recommendedName>
        <fullName evidence="4">Alginate lyase domain-containing protein</fullName>
    </recommendedName>
</protein>
<dbReference type="OrthoDB" id="5302720at2759"/>
<dbReference type="STRING" id="576137.A0A1L7XUC6"/>